<organism evidence="2 3">
    <name type="scientific">Trifolium medium</name>
    <dbReference type="NCBI Taxonomy" id="97028"/>
    <lineage>
        <taxon>Eukaryota</taxon>
        <taxon>Viridiplantae</taxon>
        <taxon>Streptophyta</taxon>
        <taxon>Embryophyta</taxon>
        <taxon>Tracheophyta</taxon>
        <taxon>Spermatophyta</taxon>
        <taxon>Magnoliopsida</taxon>
        <taxon>eudicotyledons</taxon>
        <taxon>Gunneridae</taxon>
        <taxon>Pentapetalae</taxon>
        <taxon>rosids</taxon>
        <taxon>fabids</taxon>
        <taxon>Fabales</taxon>
        <taxon>Fabaceae</taxon>
        <taxon>Papilionoideae</taxon>
        <taxon>50 kb inversion clade</taxon>
        <taxon>NPAAA clade</taxon>
        <taxon>Hologalegina</taxon>
        <taxon>IRL clade</taxon>
        <taxon>Trifolieae</taxon>
        <taxon>Trifolium</taxon>
    </lineage>
</organism>
<feature type="non-terminal residue" evidence="2">
    <location>
        <position position="60"/>
    </location>
</feature>
<evidence type="ECO:0000313" key="2">
    <source>
        <dbReference type="EMBL" id="MCI57721.1"/>
    </source>
</evidence>
<comment type="caution">
    <text evidence="2">The sequence shown here is derived from an EMBL/GenBank/DDBJ whole genome shotgun (WGS) entry which is preliminary data.</text>
</comment>
<dbReference type="AlphaFoldDB" id="A0A392T9F6"/>
<evidence type="ECO:0000256" key="1">
    <source>
        <dbReference type="SAM" id="MobiDB-lite"/>
    </source>
</evidence>
<evidence type="ECO:0000313" key="3">
    <source>
        <dbReference type="Proteomes" id="UP000265520"/>
    </source>
</evidence>
<sequence length="60" mass="6471">MASAGQRTLENPVVPDSPESVTVSEKEKSPEQVLTDNVFDDNTVVISQSAESLKTVSEHL</sequence>
<accession>A0A392T9F6</accession>
<feature type="region of interest" description="Disordered" evidence="1">
    <location>
        <begin position="1"/>
        <end position="36"/>
    </location>
</feature>
<reference evidence="2 3" key="1">
    <citation type="journal article" date="2018" name="Front. Plant Sci.">
        <title>Red Clover (Trifolium pratense) and Zigzag Clover (T. medium) - A Picture of Genomic Similarities and Differences.</title>
        <authorList>
            <person name="Dluhosova J."/>
            <person name="Istvanek J."/>
            <person name="Nedelnik J."/>
            <person name="Repkova J."/>
        </authorList>
    </citation>
    <scope>NUCLEOTIDE SEQUENCE [LARGE SCALE GENOMIC DNA]</scope>
    <source>
        <strain evidence="3">cv. 10/8</strain>
        <tissue evidence="2">Leaf</tissue>
    </source>
</reference>
<protein>
    <submittedName>
        <fullName evidence="2">Uncharacterized protein</fullName>
    </submittedName>
</protein>
<dbReference type="Proteomes" id="UP000265520">
    <property type="component" value="Unassembled WGS sequence"/>
</dbReference>
<name>A0A392T9F6_9FABA</name>
<proteinExistence type="predicted"/>
<keyword evidence="3" id="KW-1185">Reference proteome</keyword>
<dbReference type="EMBL" id="LXQA010533794">
    <property type="protein sequence ID" value="MCI57721.1"/>
    <property type="molecule type" value="Genomic_DNA"/>
</dbReference>